<feature type="compositionally biased region" description="Low complexity" evidence="7">
    <location>
        <begin position="366"/>
        <end position="388"/>
    </location>
</feature>
<evidence type="ECO:0000313" key="9">
    <source>
        <dbReference type="EMBL" id="TQN66728.1"/>
    </source>
</evidence>
<dbReference type="CDD" id="cd22749">
    <property type="entry name" value="Otubain_C65"/>
    <property type="match status" value="1"/>
</dbReference>
<feature type="compositionally biased region" description="Polar residues" evidence="7">
    <location>
        <begin position="178"/>
        <end position="194"/>
    </location>
</feature>
<dbReference type="EMBL" id="PUHP01001120">
    <property type="protein sequence ID" value="TQN66728.1"/>
    <property type="molecule type" value="Genomic_DNA"/>
</dbReference>
<keyword evidence="5" id="KW-0378">Hydrolase</keyword>
<dbReference type="PROSITE" id="PS50802">
    <property type="entry name" value="OTU"/>
    <property type="match status" value="1"/>
</dbReference>
<accession>A0A5Q4BIH7</accession>
<dbReference type="InterPro" id="IPR042467">
    <property type="entry name" value="Peptidase_C65_otubain_sub2"/>
</dbReference>
<evidence type="ECO:0000256" key="5">
    <source>
        <dbReference type="ARBA" id="ARBA00022801"/>
    </source>
</evidence>
<dbReference type="InterPro" id="IPR003323">
    <property type="entry name" value="OTU_dom"/>
</dbReference>
<feature type="compositionally biased region" description="Gly residues" evidence="7">
    <location>
        <begin position="159"/>
        <end position="171"/>
    </location>
</feature>
<evidence type="ECO:0000256" key="1">
    <source>
        <dbReference type="ARBA" id="ARBA00000707"/>
    </source>
</evidence>
<dbReference type="GO" id="GO:0005634">
    <property type="term" value="C:nucleus"/>
    <property type="evidence" value="ECO:0007669"/>
    <property type="project" value="TreeGrafter"/>
</dbReference>
<feature type="region of interest" description="Disordered" evidence="7">
    <location>
        <begin position="893"/>
        <end position="925"/>
    </location>
</feature>
<dbReference type="EC" id="3.4.19.12" evidence="2"/>
<feature type="region of interest" description="Disordered" evidence="7">
    <location>
        <begin position="439"/>
        <end position="459"/>
    </location>
</feature>
<gene>
    <name evidence="9" type="primary">Otub1</name>
    <name evidence="9" type="ORF">CSHISOI_08731</name>
</gene>
<dbReference type="AlphaFoldDB" id="A0A5Q4BIH7"/>
<dbReference type="InterPro" id="IPR038765">
    <property type="entry name" value="Papain-like_cys_pep_sf"/>
</dbReference>
<name>A0A5Q4BIH7_9PEZI</name>
<dbReference type="PANTHER" id="PTHR12931:SF15">
    <property type="entry name" value="UBIQUITIN THIOESTERASE OTUBAIN-LIKE"/>
    <property type="match status" value="1"/>
</dbReference>
<evidence type="ECO:0000256" key="6">
    <source>
        <dbReference type="ARBA" id="ARBA00022807"/>
    </source>
</evidence>
<dbReference type="Gene3D" id="3.30.200.60">
    <property type="entry name" value="Peptidase C65 Otubain, subdomain 1"/>
    <property type="match status" value="1"/>
</dbReference>
<reference evidence="9 10" key="1">
    <citation type="journal article" date="2019" name="Sci. Rep.">
        <title>Colletotrichum shisoi sp. nov., an anthracnose pathogen of Perilla frutescens in Japan: molecular phylogenetic, morphological and genomic evidence.</title>
        <authorList>
            <person name="Gan P."/>
            <person name="Tsushima A."/>
            <person name="Hiroyama R."/>
            <person name="Narusaka M."/>
            <person name="Takano Y."/>
            <person name="Narusaka Y."/>
            <person name="Kawaradani M."/>
            <person name="Damm U."/>
            <person name="Shirasu K."/>
        </authorList>
    </citation>
    <scope>NUCLEOTIDE SEQUENCE [LARGE SCALE GENOMIC DNA]</scope>
    <source>
        <strain evidence="9 10">PG-2018a</strain>
    </source>
</reference>
<dbReference type="GO" id="GO:0071108">
    <property type="term" value="P:protein K48-linked deubiquitination"/>
    <property type="evidence" value="ECO:0007669"/>
    <property type="project" value="TreeGrafter"/>
</dbReference>
<feature type="compositionally biased region" description="Low complexity" evidence="7">
    <location>
        <begin position="775"/>
        <end position="787"/>
    </location>
</feature>
<dbReference type="GO" id="GO:0043130">
    <property type="term" value="F:ubiquitin binding"/>
    <property type="evidence" value="ECO:0007669"/>
    <property type="project" value="TreeGrafter"/>
</dbReference>
<dbReference type="Proteomes" id="UP000326340">
    <property type="component" value="Unassembled WGS sequence"/>
</dbReference>
<sequence>MFQPQSTPFAFHASPYQYCHATDAAQSYNHSYASQPQHQSPQGDAEYGMGMGGGAELGEMMIADEDGGDTGLRTGRMGGMCNNGGNICDYSLPPTSLAVGGAAGVGVGVGAGRGGRGSGPRAVAGAIAAVPTVAGVSSSTRMGLVMGVRMGQGLTVHGDGMGRPLGSGLGTADGVNMDTDSSMELQSRSHQRPSTGGEAAGRSNMPLSLTAQAQSEQLQQQQHQRGRQQQQQQQQQGHVQQRYPGTGRNGTAPGPGSAGPGPRPALGGPAPTAPPRRPRASGPGHTPPVAAAAGTAPSQQLSFLQPSSPSTTTSSSPPPPLPSSSYISPSSVAAVSATASGPSVPDAAAVAAAAHLHHNHNHHLNPNHNSPGASSPSSSHHPNSHSVSHSNTAYALWSHSYPGAASSSSSTASPAFHNPDTHLNNTNVAFAASSIAHPASNRPSAMEPGDPSDLAAQEAAARDYQPHLEGPLVGDKITSEAITDEYAKADDIYIAKTINLPQTYSHYRPIQGDGNCGWRAIGFSYFEHLVNNGDQHQILGEAARIQSLDQYLLRVGGYDRMLFEDMVEETIALLKDLAQNIANPQLAMHILLQRFNDQDISNAIIYHLRLLASSWLKGNPESYELFIPAETGIAGYCGELERPNREIEHLGITLLAQVLLKPVNFVLEIAYLDRSPGSQVNIYRFPDEANGQDPANLGPIIYLLYRPDHYDILYKSPPGPAPLNLQVNRVASFSHRHEIASVAPTLNSYTNLDYGPLAMLPGFGGPAFGLSSALSSLGSPTSNSPLPDAFDPPTHPSWLPSPYSDHMLQQQQQQQQQPVAAPRPHSQTTPPSQPPTPAPTKSSQPVDYQLRFSHQCWHLNNSSSAQPSLISPPSGFQEPSFTTAMFKNSHFNKAHYNNPHFHPEEWTPDDEDHHEKVPSAKKKGK</sequence>
<keyword evidence="3" id="KW-0645">Protease</keyword>
<keyword evidence="10" id="KW-1185">Reference proteome</keyword>
<evidence type="ECO:0000256" key="3">
    <source>
        <dbReference type="ARBA" id="ARBA00022670"/>
    </source>
</evidence>
<evidence type="ECO:0000256" key="7">
    <source>
        <dbReference type="SAM" id="MobiDB-lite"/>
    </source>
</evidence>
<feature type="region of interest" description="Disordered" evidence="7">
    <location>
        <begin position="775"/>
        <end position="845"/>
    </location>
</feature>
<proteinExistence type="predicted"/>
<feature type="compositionally biased region" description="Low complexity" evidence="7">
    <location>
        <begin position="809"/>
        <end position="830"/>
    </location>
</feature>
<dbReference type="PANTHER" id="PTHR12931">
    <property type="entry name" value="UBIQUITIN THIOLESTERASE PROTEIN OTUB"/>
    <property type="match status" value="1"/>
</dbReference>
<feature type="compositionally biased region" description="Low complexity" evidence="7">
    <location>
        <begin position="280"/>
        <end position="315"/>
    </location>
</feature>
<dbReference type="InterPro" id="IPR042468">
    <property type="entry name" value="Peptidase_C65_otubain_sub1"/>
</dbReference>
<comment type="catalytic activity">
    <reaction evidence="1">
        <text>Thiol-dependent hydrolysis of ester, thioester, amide, peptide and isopeptide bonds formed by the C-terminal Gly of ubiquitin (a 76-residue protein attached to proteins as an intracellular targeting signal).</text>
        <dbReference type="EC" id="3.4.19.12"/>
    </reaction>
</comment>
<feature type="domain" description="OTU" evidence="8">
    <location>
        <begin position="505"/>
        <end position="716"/>
    </location>
</feature>
<evidence type="ECO:0000313" key="10">
    <source>
        <dbReference type="Proteomes" id="UP000326340"/>
    </source>
</evidence>
<dbReference type="Pfam" id="PF10275">
    <property type="entry name" value="Peptidase_C65"/>
    <property type="match status" value="1"/>
</dbReference>
<dbReference type="GO" id="GO:0004843">
    <property type="term" value="F:cysteine-type deubiquitinase activity"/>
    <property type="evidence" value="ECO:0007669"/>
    <property type="project" value="UniProtKB-EC"/>
</dbReference>
<keyword evidence="4" id="KW-0833">Ubl conjugation pathway</keyword>
<feature type="non-terminal residue" evidence="9">
    <location>
        <position position="925"/>
    </location>
</feature>
<dbReference type="Gene3D" id="1.20.1300.20">
    <property type="entry name" value="Peptidase C65 Otubain, subdomain 2"/>
    <property type="match status" value="1"/>
</dbReference>
<feature type="region of interest" description="Disordered" evidence="7">
    <location>
        <begin position="360"/>
        <end position="388"/>
    </location>
</feature>
<evidence type="ECO:0000256" key="4">
    <source>
        <dbReference type="ARBA" id="ARBA00022786"/>
    </source>
</evidence>
<comment type="caution">
    <text evidence="9">The sequence shown here is derived from an EMBL/GenBank/DDBJ whole genome shotgun (WGS) entry which is preliminary data.</text>
</comment>
<dbReference type="OrthoDB" id="18915at2759"/>
<protein>
    <recommendedName>
        <fullName evidence="2">ubiquitinyl hydrolase 1</fullName>
        <ecNumber evidence="2">3.4.19.12</ecNumber>
    </recommendedName>
</protein>
<feature type="region of interest" description="Disordered" evidence="7">
    <location>
        <begin position="158"/>
        <end position="325"/>
    </location>
</feature>
<evidence type="ECO:0000259" key="8">
    <source>
        <dbReference type="PROSITE" id="PS50802"/>
    </source>
</evidence>
<keyword evidence="6" id="KW-0788">Thiol protease</keyword>
<dbReference type="GO" id="GO:0006508">
    <property type="term" value="P:proteolysis"/>
    <property type="evidence" value="ECO:0007669"/>
    <property type="project" value="UniProtKB-KW"/>
</dbReference>
<dbReference type="SUPFAM" id="SSF54001">
    <property type="entry name" value="Cysteine proteinases"/>
    <property type="match status" value="1"/>
</dbReference>
<feature type="compositionally biased region" description="Basic and acidic residues" evidence="7">
    <location>
        <begin position="901"/>
        <end position="918"/>
    </location>
</feature>
<organism evidence="9 10">
    <name type="scientific">Colletotrichum shisoi</name>
    <dbReference type="NCBI Taxonomy" id="2078593"/>
    <lineage>
        <taxon>Eukaryota</taxon>
        <taxon>Fungi</taxon>
        <taxon>Dikarya</taxon>
        <taxon>Ascomycota</taxon>
        <taxon>Pezizomycotina</taxon>
        <taxon>Sordariomycetes</taxon>
        <taxon>Hypocreomycetidae</taxon>
        <taxon>Glomerellales</taxon>
        <taxon>Glomerellaceae</taxon>
        <taxon>Colletotrichum</taxon>
        <taxon>Colletotrichum destructivum species complex</taxon>
    </lineage>
</organism>
<feature type="compositionally biased region" description="Low complexity" evidence="7">
    <location>
        <begin position="211"/>
        <end position="241"/>
    </location>
</feature>
<evidence type="ECO:0000256" key="2">
    <source>
        <dbReference type="ARBA" id="ARBA00012759"/>
    </source>
</evidence>
<dbReference type="InterPro" id="IPR019400">
    <property type="entry name" value="Peptidase_C65_otubain"/>
</dbReference>